<organism evidence="1 2">
    <name type="scientific">Pseudofrancisella aestuarii</name>
    <dbReference type="NCBI Taxonomy" id="2670347"/>
    <lineage>
        <taxon>Bacteria</taxon>
        <taxon>Pseudomonadati</taxon>
        <taxon>Pseudomonadota</taxon>
        <taxon>Gammaproteobacteria</taxon>
        <taxon>Thiotrichales</taxon>
        <taxon>Francisellaceae</taxon>
        <taxon>Pseudofrancisella</taxon>
    </lineage>
</organism>
<sequence length="202" mass="23581">MDSVSVIQKRLLLAKEFYLNGVESAHKKDPLNRMIAVHNFHISIEIAVKSILLRYGIRGDKTLNIDFESMLNAVDGFDDFKKRNLKLPYRQEIRNLNSMRNLVQHHVKEPSENDMYDWRLSSYSFLKKVFESYFEIDFDEISRISFINNEGLKQYLMQSKKKIDNEDYYSASCLAAGAFEYAYSSILSFVPKSSSAFLLQRS</sequence>
<evidence type="ECO:0000313" key="2">
    <source>
        <dbReference type="Proteomes" id="UP001595926"/>
    </source>
</evidence>
<reference evidence="2" key="1">
    <citation type="journal article" date="2019" name="Int. J. Syst. Evol. Microbiol.">
        <title>The Global Catalogue of Microorganisms (GCM) 10K type strain sequencing project: providing services to taxonomists for standard genome sequencing and annotation.</title>
        <authorList>
            <consortium name="The Broad Institute Genomics Platform"/>
            <consortium name="The Broad Institute Genome Sequencing Center for Infectious Disease"/>
            <person name="Wu L."/>
            <person name="Ma J."/>
        </authorList>
    </citation>
    <scope>NUCLEOTIDE SEQUENCE [LARGE SCALE GENOMIC DNA]</scope>
    <source>
        <strain evidence="2">CGMCC 1.13718</strain>
    </source>
</reference>
<dbReference type="Proteomes" id="UP001595926">
    <property type="component" value="Unassembled WGS sequence"/>
</dbReference>
<evidence type="ECO:0008006" key="3">
    <source>
        <dbReference type="Google" id="ProtNLM"/>
    </source>
</evidence>
<keyword evidence="2" id="KW-1185">Reference proteome</keyword>
<dbReference type="EMBL" id="JBHSJH010000002">
    <property type="protein sequence ID" value="MFC4892679.1"/>
    <property type="molecule type" value="Genomic_DNA"/>
</dbReference>
<name>A0ABV9TD69_9GAMM</name>
<dbReference type="RefSeq" id="WP_119330039.1">
    <property type="nucleotide sequence ID" value="NZ_JBHSJH010000002.1"/>
</dbReference>
<comment type="caution">
    <text evidence="1">The sequence shown here is derived from an EMBL/GenBank/DDBJ whole genome shotgun (WGS) entry which is preliminary data.</text>
</comment>
<evidence type="ECO:0000313" key="1">
    <source>
        <dbReference type="EMBL" id="MFC4892679.1"/>
    </source>
</evidence>
<protein>
    <recommendedName>
        <fullName evidence="3">HEPN domain-containing protein</fullName>
    </recommendedName>
</protein>
<proteinExistence type="predicted"/>
<gene>
    <name evidence="1" type="ORF">ACFPDQ_06410</name>
</gene>
<accession>A0ABV9TD69</accession>